<feature type="transmembrane region" description="Helical" evidence="4">
    <location>
        <begin position="36"/>
        <end position="55"/>
    </location>
</feature>
<evidence type="ECO:0000313" key="7">
    <source>
        <dbReference type="Proteomes" id="UP000254866"/>
    </source>
</evidence>
<keyword evidence="7" id="KW-1185">Reference proteome</keyword>
<reference evidence="6 7" key="1">
    <citation type="journal article" date="2018" name="IMA Fungus">
        <title>IMA Genome-F 9: Draft genome sequence of Annulohypoxylon stygium, Aspergillus mulundensis, Berkeleyomyces basicola (syn. Thielaviopsis basicola), Ceratocystis smalleyi, two Cercospora beticola strains, Coleophoma cylindrospora, Fusarium fracticaudum, Phialophora cf. hyalina, and Morchella septimelata.</title>
        <authorList>
            <person name="Wingfield B.D."/>
            <person name="Bills G.F."/>
            <person name="Dong Y."/>
            <person name="Huang W."/>
            <person name="Nel W.J."/>
            <person name="Swalarsk-Parry B.S."/>
            <person name="Vaghefi N."/>
            <person name="Wilken P.M."/>
            <person name="An Z."/>
            <person name="de Beer Z.W."/>
            <person name="De Vos L."/>
            <person name="Chen L."/>
            <person name="Duong T.A."/>
            <person name="Gao Y."/>
            <person name="Hammerbacher A."/>
            <person name="Kikkert J.R."/>
            <person name="Li Y."/>
            <person name="Li H."/>
            <person name="Li K."/>
            <person name="Li Q."/>
            <person name="Liu X."/>
            <person name="Ma X."/>
            <person name="Naidoo K."/>
            <person name="Pethybridge S.J."/>
            <person name="Sun J."/>
            <person name="Steenkamp E.T."/>
            <person name="van der Nest M.A."/>
            <person name="van Wyk S."/>
            <person name="Wingfield M.J."/>
            <person name="Xiong C."/>
            <person name="Yue Q."/>
            <person name="Zhang X."/>
        </authorList>
    </citation>
    <scope>NUCLEOTIDE SEQUENCE [LARGE SCALE GENOMIC DNA]</scope>
    <source>
        <strain evidence="6 7">BP 5553</strain>
    </source>
</reference>
<keyword evidence="4" id="KW-1133">Transmembrane helix</keyword>
<feature type="transmembrane region" description="Helical" evidence="4">
    <location>
        <begin position="274"/>
        <end position="294"/>
    </location>
</feature>
<feature type="transmembrane region" description="Helical" evidence="4">
    <location>
        <begin position="193"/>
        <end position="213"/>
    </location>
</feature>
<comment type="subcellular location">
    <subcellularLocation>
        <location evidence="1">Membrane</location>
        <topology evidence="1">Multi-pass membrane protein</topology>
    </subcellularLocation>
</comment>
<dbReference type="EMBL" id="NPIC01000008">
    <property type="protein sequence ID" value="RDL33853.1"/>
    <property type="molecule type" value="Genomic_DNA"/>
</dbReference>
<dbReference type="PANTHER" id="PTHR11360:SF130">
    <property type="entry name" value="MAJOR FACILITATOR SUPERFAMILY (MFS) PROFILE DOMAIN-CONTAINING PROTEIN-RELATED"/>
    <property type="match status" value="1"/>
</dbReference>
<dbReference type="InterPro" id="IPR050327">
    <property type="entry name" value="Proton-linked_MCT"/>
</dbReference>
<organism evidence="6 7">
    <name type="scientific">Venustampulla echinocandica</name>
    <dbReference type="NCBI Taxonomy" id="2656787"/>
    <lineage>
        <taxon>Eukaryota</taxon>
        <taxon>Fungi</taxon>
        <taxon>Dikarya</taxon>
        <taxon>Ascomycota</taxon>
        <taxon>Pezizomycotina</taxon>
        <taxon>Leotiomycetes</taxon>
        <taxon>Helotiales</taxon>
        <taxon>Pleuroascaceae</taxon>
        <taxon>Venustampulla</taxon>
    </lineage>
</organism>
<dbReference type="SUPFAM" id="SSF103473">
    <property type="entry name" value="MFS general substrate transporter"/>
    <property type="match status" value="1"/>
</dbReference>
<evidence type="ECO:0000256" key="4">
    <source>
        <dbReference type="SAM" id="Phobius"/>
    </source>
</evidence>
<feature type="transmembrane region" description="Helical" evidence="4">
    <location>
        <begin position="105"/>
        <end position="129"/>
    </location>
</feature>
<proteinExistence type="inferred from homology"/>
<evidence type="ECO:0000256" key="2">
    <source>
        <dbReference type="ARBA" id="ARBA00006727"/>
    </source>
</evidence>
<dbReference type="GO" id="GO:0016020">
    <property type="term" value="C:membrane"/>
    <property type="evidence" value="ECO:0007669"/>
    <property type="project" value="UniProtKB-SubCell"/>
</dbReference>
<dbReference type="InterPro" id="IPR036259">
    <property type="entry name" value="MFS_trans_sf"/>
</dbReference>
<evidence type="ECO:0000259" key="5">
    <source>
        <dbReference type="PROSITE" id="PS50850"/>
    </source>
</evidence>
<accession>A0A370TG39</accession>
<dbReference type="PANTHER" id="PTHR11360">
    <property type="entry name" value="MONOCARBOXYLATE TRANSPORTER"/>
    <property type="match status" value="1"/>
</dbReference>
<dbReference type="OrthoDB" id="6499973at2759"/>
<dbReference type="PROSITE" id="PS50850">
    <property type="entry name" value="MFS"/>
    <property type="match status" value="1"/>
</dbReference>
<feature type="transmembrane region" description="Helical" evidence="4">
    <location>
        <begin position="75"/>
        <end position="93"/>
    </location>
</feature>
<evidence type="ECO:0000256" key="1">
    <source>
        <dbReference type="ARBA" id="ARBA00004141"/>
    </source>
</evidence>
<comment type="caution">
    <text evidence="6">The sequence shown here is derived from an EMBL/GenBank/DDBJ whole genome shotgun (WGS) entry which is preliminary data.</text>
</comment>
<feature type="compositionally biased region" description="Polar residues" evidence="3">
    <location>
        <begin position="1"/>
        <end position="11"/>
    </location>
</feature>
<sequence length="420" mass="45300">MGQLEESNSTSDEVEVESGGSTSPEEQVIFDRGLTAWLQVLVGHLLVINGFGYISSFGLFQSHWVQSLERSSSDIAWVGSLQMFLLFFVGTFSGRAMDAGYFRSLIIAGSALQLIGTFATSVATAYWQLILAQGIIQGLGNGLLFTPLVALVSVYFLKRRTLALGLAACGAPVGGVIFPVVLRQLEGHLSFGWIVRIMGFVILFNTALVLVLARPRVTVKASRPLAEWAAFKEVPYVLFATGIFFTIWGIYIAYFYTATFGRNVIHVSSTTSYTFLMVLNGVGIPGRLIPALLADRYFGTFNTLLFFVAAAGILLFSWMAVEKLDGFTAFLVVYGFCANAVQTLFPSTLAGLTKDITKMGVRTGMVFTVGSIACLTSAPIAGRLIDIEDGSYRGAQAFGGTTVFLGVAFLLSARLAQRDG</sequence>
<keyword evidence="4" id="KW-0472">Membrane</keyword>
<dbReference type="GO" id="GO:0022857">
    <property type="term" value="F:transmembrane transporter activity"/>
    <property type="evidence" value="ECO:0007669"/>
    <property type="project" value="InterPro"/>
</dbReference>
<dbReference type="InterPro" id="IPR011701">
    <property type="entry name" value="MFS"/>
</dbReference>
<dbReference type="Proteomes" id="UP000254866">
    <property type="component" value="Unassembled WGS sequence"/>
</dbReference>
<feature type="transmembrane region" description="Helical" evidence="4">
    <location>
        <begin position="135"/>
        <end position="157"/>
    </location>
</feature>
<evidence type="ECO:0000256" key="3">
    <source>
        <dbReference type="SAM" id="MobiDB-lite"/>
    </source>
</evidence>
<dbReference type="GeneID" id="43601070"/>
<feature type="transmembrane region" description="Helical" evidence="4">
    <location>
        <begin position="234"/>
        <end position="254"/>
    </location>
</feature>
<feature type="domain" description="Major facilitator superfamily (MFS) profile" evidence="5">
    <location>
        <begin position="36"/>
        <end position="420"/>
    </location>
</feature>
<feature type="region of interest" description="Disordered" evidence="3">
    <location>
        <begin position="1"/>
        <end position="24"/>
    </location>
</feature>
<feature type="transmembrane region" description="Helical" evidence="4">
    <location>
        <begin position="301"/>
        <end position="321"/>
    </location>
</feature>
<comment type="similarity">
    <text evidence="2">Belongs to the major facilitator superfamily. Monocarboxylate porter (TC 2.A.1.13) family.</text>
</comment>
<feature type="transmembrane region" description="Helical" evidence="4">
    <location>
        <begin position="397"/>
        <end position="416"/>
    </location>
</feature>
<feature type="transmembrane region" description="Helical" evidence="4">
    <location>
        <begin position="327"/>
        <end position="352"/>
    </location>
</feature>
<name>A0A370TG39_9HELO</name>
<feature type="transmembrane region" description="Helical" evidence="4">
    <location>
        <begin position="364"/>
        <end position="385"/>
    </location>
</feature>
<dbReference type="RefSeq" id="XP_031867135.1">
    <property type="nucleotide sequence ID" value="XM_032016844.1"/>
</dbReference>
<dbReference type="Gene3D" id="1.20.1250.20">
    <property type="entry name" value="MFS general substrate transporter like domains"/>
    <property type="match status" value="2"/>
</dbReference>
<protein>
    <submittedName>
        <fullName evidence="6">MFS monocarboxylate transporter-like protein</fullName>
    </submittedName>
</protein>
<dbReference type="Pfam" id="PF07690">
    <property type="entry name" value="MFS_1"/>
    <property type="match status" value="1"/>
</dbReference>
<feature type="transmembrane region" description="Helical" evidence="4">
    <location>
        <begin position="162"/>
        <end position="181"/>
    </location>
</feature>
<evidence type="ECO:0000313" key="6">
    <source>
        <dbReference type="EMBL" id="RDL33853.1"/>
    </source>
</evidence>
<keyword evidence="4" id="KW-0812">Transmembrane</keyword>
<gene>
    <name evidence="6" type="ORF">BP5553_08221</name>
</gene>
<dbReference type="AlphaFoldDB" id="A0A370TG39"/>
<dbReference type="InterPro" id="IPR020846">
    <property type="entry name" value="MFS_dom"/>
</dbReference>